<dbReference type="Gene3D" id="2.40.50.140">
    <property type="entry name" value="Nucleic acid-binding proteins"/>
    <property type="match status" value="1"/>
</dbReference>
<comment type="catalytic activity">
    <reaction evidence="1 8">
        <text>Exonucleolytic cleavage in the 3'- to 5'-direction to yield nucleoside 5'-phosphates.</text>
        <dbReference type="EC" id="3.1.13.1"/>
    </reaction>
</comment>
<dbReference type="InterPro" id="IPR004476">
    <property type="entry name" value="RNase_II/RNase_R"/>
</dbReference>
<evidence type="ECO:0000256" key="8">
    <source>
        <dbReference type="HAMAP-Rule" id="MF_01895"/>
    </source>
</evidence>
<dbReference type="SUPFAM" id="SSF50249">
    <property type="entry name" value="Nucleic acid-binding proteins"/>
    <property type="match status" value="3"/>
</dbReference>
<accession>A0ABQ0E017</accession>
<organism evidence="11 12">
    <name type="scientific">Porphyromonas miyakawae</name>
    <dbReference type="NCBI Taxonomy" id="3137470"/>
    <lineage>
        <taxon>Bacteria</taxon>
        <taxon>Pseudomonadati</taxon>
        <taxon>Bacteroidota</taxon>
        <taxon>Bacteroidia</taxon>
        <taxon>Bacteroidales</taxon>
        <taxon>Porphyromonadaceae</taxon>
        <taxon>Porphyromonas</taxon>
    </lineage>
</organism>
<dbReference type="EMBL" id="BAAFSF010000001">
    <property type="protein sequence ID" value="GAB1251057.1"/>
    <property type="molecule type" value="Genomic_DNA"/>
</dbReference>
<dbReference type="Pfam" id="PF08206">
    <property type="entry name" value="OB_RNB"/>
    <property type="match status" value="1"/>
</dbReference>
<dbReference type="PROSITE" id="PS50126">
    <property type="entry name" value="S1"/>
    <property type="match status" value="1"/>
</dbReference>
<reference evidence="11 12" key="1">
    <citation type="journal article" date="2025" name="Int. J. Syst. Evol. Microbiol.">
        <title>Desulfovibrio falkowii sp. nov., Porphyromonas miyakawae sp. nov., Mediterraneibacter flintii sp. nov. and Owariibacterium komagatae gen. nov., sp. nov., isolated from human faeces.</title>
        <authorList>
            <person name="Hamaguchi T."/>
            <person name="Ohara M."/>
            <person name="Hisatomi A."/>
            <person name="Sekiguchi K."/>
            <person name="Takeda J.I."/>
            <person name="Ueyama J."/>
            <person name="Ito M."/>
            <person name="Nishiwaki H."/>
            <person name="Ogi T."/>
            <person name="Hirayama M."/>
            <person name="Ohkuma M."/>
            <person name="Sakamoto M."/>
            <person name="Ohno K."/>
        </authorList>
    </citation>
    <scope>NUCLEOTIDE SEQUENCE [LARGE SCALE GENOMIC DNA]</scope>
    <source>
        <strain evidence="11 12">13CB11C</strain>
    </source>
</reference>
<comment type="caution">
    <text evidence="11">The sequence shown here is derived from an EMBL/GenBank/DDBJ whole genome shotgun (WGS) entry which is preliminary data.</text>
</comment>
<dbReference type="SMART" id="SM00955">
    <property type="entry name" value="RNB"/>
    <property type="match status" value="1"/>
</dbReference>
<gene>
    <name evidence="8 11" type="primary">rnr</name>
    <name evidence="11" type="ORF">Tsumi_01610</name>
</gene>
<dbReference type="Pfam" id="PF00773">
    <property type="entry name" value="RNB"/>
    <property type="match status" value="1"/>
</dbReference>
<keyword evidence="3 8" id="KW-0963">Cytoplasm</keyword>
<dbReference type="CDD" id="cd04471">
    <property type="entry name" value="S1_RNase_R"/>
    <property type="match status" value="1"/>
</dbReference>
<dbReference type="EC" id="3.1.13.1" evidence="8"/>
<dbReference type="InterPro" id="IPR050180">
    <property type="entry name" value="RNR_Ribonuclease"/>
</dbReference>
<evidence type="ECO:0000256" key="4">
    <source>
        <dbReference type="ARBA" id="ARBA00022722"/>
    </source>
</evidence>
<evidence type="ECO:0000313" key="11">
    <source>
        <dbReference type="EMBL" id="GAB1251057.1"/>
    </source>
</evidence>
<dbReference type="SMART" id="SM00316">
    <property type="entry name" value="S1"/>
    <property type="match status" value="1"/>
</dbReference>
<evidence type="ECO:0000313" key="12">
    <source>
        <dbReference type="Proteomes" id="UP001628220"/>
    </source>
</evidence>
<evidence type="ECO:0000256" key="5">
    <source>
        <dbReference type="ARBA" id="ARBA00022801"/>
    </source>
</evidence>
<evidence type="ECO:0000256" key="9">
    <source>
        <dbReference type="SAM" id="MobiDB-lite"/>
    </source>
</evidence>
<comment type="function">
    <text evidence="8">3'-5' exoribonuclease that releases 5'-nucleoside monophosphates and is involved in maturation of structured RNAs.</text>
</comment>
<evidence type="ECO:0000259" key="10">
    <source>
        <dbReference type="PROSITE" id="PS50126"/>
    </source>
</evidence>
<evidence type="ECO:0000256" key="1">
    <source>
        <dbReference type="ARBA" id="ARBA00001849"/>
    </source>
</evidence>
<comment type="similarity">
    <text evidence="8">Belongs to the RNR ribonuclease family. RNase R subfamily.</text>
</comment>
<dbReference type="PANTHER" id="PTHR23355:SF9">
    <property type="entry name" value="DIS3-LIKE EXONUCLEASE 2"/>
    <property type="match status" value="1"/>
</dbReference>
<keyword evidence="6 8" id="KW-0269">Exonuclease</keyword>
<evidence type="ECO:0000256" key="6">
    <source>
        <dbReference type="ARBA" id="ARBA00022839"/>
    </source>
</evidence>
<dbReference type="Proteomes" id="UP001628220">
    <property type="component" value="Unassembled WGS sequence"/>
</dbReference>
<dbReference type="NCBIfam" id="TIGR02063">
    <property type="entry name" value="RNase_R"/>
    <property type="match status" value="1"/>
</dbReference>
<proteinExistence type="inferred from homology"/>
<comment type="subcellular location">
    <subcellularLocation>
        <location evidence="2 8">Cytoplasm</location>
    </subcellularLocation>
</comment>
<evidence type="ECO:0000256" key="7">
    <source>
        <dbReference type="ARBA" id="ARBA00022884"/>
    </source>
</evidence>
<feature type="compositionally biased region" description="Basic residues" evidence="9">
    <location>
        <begin position="1"/>
        <end position="19"/>
    </location>
</feature>
<dbReference type="InterPro" id="IPR001900">
    <property type="entry name" value="RNase_II/R"/>
</dbReference>
<dbReference type="InterPro" id="IPR012340">
    <property type="entry name" value="NA-bd_OB-fold"/>
</dbReference>
<dbReference type="InterPro" id="IPR003029">
    <property type="entry name" value="S1_domain"/>
</dbReference>
<keyword evidence="12" id="KW-1185">Reference proteome</keyword>
<dbReference type="RefSeq" id="WP_411914873.1">
    <property type="nucleotide sequence ID" value="NZ_BAAFSF010000001.1"/>
</dbReference>
<evidence type="ECO:0000256" key="3">
    <source>
        <dbReference type="ARBA" id="ARBA00022490"/>
    </source>
</evidence>
<dbReference type="HAMAP" id="MF_01895">
    <property type="entry name" value="RNase_R"/>
    <property type="match status" value="1"/>
</dbReference>
<protein>
    <recommendedName>
        <fullName evidence="8">Ribonuclease R</fullName>
        <shortName evidence="8">RNase R</shortName>
        <ecNumber evidence="8">3.1.13.1</ecNumber>
    </recommendedName>
</protein>
<sequence>MKKKATKAGGKKSSSKRSNKASTGKFVLNDKTVKKLQEFFRSNVGGSYNYRQVSAYLQAQTKEEKELVKSALERLAQEKTLERVGRGKYRFHGAPATIEATFQRRNNGANSAVADQTEIAVNERNRHHALNGDTVLVRLFPHKKGAKPEGEVVKVLKRSKEHFVGVVERKGDYAFLVTHDKYLDSDILLPKGSFEKAHDHDKAIVHMVKWPENSKNPIGEVVDVLGKSGVADTEMHAILAEFDLPYRYPKRVEQAAEKLDAKITKEDIAEREDFRKVTTFTIDPADAKDFDDAISVRNLDTDRWEIGVHIADVSHYVKPGSLIDEEAYSRGCSVYLVDRTVPMLPERLCNDICSLRPNEDRLCFSVIFTIDTVNARVVNYRIRHTVINSDHRFSYEEVQLILDGEEGPYAAELRLLDQVAQKLRKERFKGGSINFSSTEVKFLLDAQSNPIGVETVVNGTAHQLIEEFMLLANRTVAKRINNPTRGPKPKTERAFIYRVHPPIDEYTFKQAAAYLDESNLLPMKLRREAKPTAGTINRVLEQIADTPRQPLVEMVLVRTLMTAYYSCDNIGHFGLGFDYYTHFTSPIRRYPDLVVHRLIDRYLFEKAKSVKYNELSEVAEYTSKCEEVATKAERASVKYMQVRYLDTKIGKIFDGIISGVTEWGIYVQLVQSGCDGLIPIRSLEDDFYELDESGFSLIGKRYKRVYRVGEKITVRVVSCDAERRLIDFEAVE</sequence>
<dbReference type="PANTHER" id="PTHR23355">
    <property type="entry name" value="RIBONUCLEASE"/>
    <property type="match status" value="1"/>
</dbReference>
<dbReference type="Pfam" id="PF17876">
    <property type="entry name" value="CSD2"/>
    <property type="match status" value="1"/>
</dbReference>
<dbReference type="PROSITE" id="PS01175">
    <property type="entry name" value="RIBONUCLEASE_II"/>
    <property type="match status" value="1"/>
</dbReference>
<dbReference type="InterPro" id="IPR040476">
    <property type="entry name" value="CSD2"/>
</dbReference>
<keyword evidence="7 8" id="KW-0694">RNA-binding</keyword>
<keyword evidence="4 8" id="KW-0540">Nuclease</keyword>
<dbReference type="InterPro" id="IPR011805">
    <property type="entry name" value="RNase_R"/>
</dbReference>
<name>A0ABQ0E017_9PORP</name>
<feature type="region of interest" description="Disordered" evidence="9">
    <location>
        <begin position="1"/>
        <end position="26"/>
    </location>
</feature>
<dbReference type="InterPro" id="IPR022966">
    <property type="entry name" value="RNase_II/R_CS"/>
</dbReference>
<dbReference type="Pfam" id="PF00575">
    <property type="entry name" value="S1"/>
    <property type="match status" value="1"/>
</dbReference>
<keyword evidence="5 8" id="KW-0378">Hydrolase</keyword>
<evidence type="ECO:0000256" key="2">
    <source>
        <dbReference type="ARBA" id="ARBA00004496"/>
    </source>
</evidence>
<dbReference type="NCBIfam" id="TIGR00358">
    <property type="entry name" value="3_prime_RNase"/>
    <property type="match status" value="1"/>
</dbReference>
<dbReference type="InterPro" id="IPR013223">
    <property type="entry name" value="RNase_B_OB_dom"/>
</dbReference>
<feature type="domain" description="S1 motif" evidence="10">
    <location>
        <begin position="650"/>
        <end position="731"/>
    </location>
</feature>